<evidence type="ECO:0000313" key="1">
    <source>
        <dbReference type="EMBL" id="PWA98292.1"/>
    </source>
</evidence>
<evidence type="ECO:0000313" key="2">
    <source>
        <dbReference type="Proteomes" id="UP000245207"/>
    </source>
</evidence>
<gene>
    <name evidence="1" type="ORF">CTI12_AA021060</name>
</gene>
<name>A0A2U1QJY9_ARTAN</name>
<comment type="caution">
    <text evidence="1">The sequence shown here is derived from an EMBL/GenBank/DDBJ whole genome shotgun (WGS) entry which is preliminary data.</text>
</comment>
<dbReference type="Proteomes" id="UP000245207">
    <property type="component" value="Unassembled WGS sequence"/>
</dbReference>
<organism evidence="1 2">
    <name type="scientific">Artemisia annua</name>
    <name type="common">Sweet wormwood</name>
    <dbReference type="NCBI Taxonomy" id="35608"/>
    <lineage>
        <taxon>Eukaryota</taxon>
        <taxon>Viridiplantae</taxon>
        <taxon>Streptophyta</taxon>
        <taxon>Embryophyta</taxon>
        <taxon>Tracheophyta</taxon>
        <taxon>Spermatophyta</taxon>
        <taxon>Magnoliopsida</taxon>
        <taxon>eudicotyledons</taxon>
        <taxon>Gunneridae</taxon>
        <taxon>Pentapetalae</taxon>
        <taxon>asterids</taxon>
        <taxon>campanulids</taxon>
        <taxon>Asterales</taxon>
        <taxon>Asteraceae</taxon>
        <taxon>Asteroideae</taxon>
        <taxon>Anthemideae</taxon>
        <taxon>Artemisiinae</taxon>
        <taxon>Artemisia</taxon>
    </lineage>
</organism>
<reference evidence="1 2" key="1">
    <citation type="journal article" date="2018" name="Mol. Plant">
        <title>The genome of Artemisia annua provides insight into the evolution of Asteraceae family and artemisinin biosynthesis.</title>
        <authorList>
            <person name="Shen Q."/>
            <person name="Zhang L."/>
            <person name="Liao Z."/>
            <person name="Wang S."/>
            <person name="Yan T."/>
            <person name="Shi P."/>
            <person name="Liu M."/>
            <person name="Fu X."/>
            <person name="Pan Q."/>
            <person name="Wang Y."/>
            <person name="Lv Z."/>
            <person name="Lu X."/>
            <person name="Zhang F."/>
            <person name="Jiang W."/>
            <person name="Ma Y."/>
            <person name="Chen M."/>
            <person name="Hao X."/>
            <person name="Li L."/>
            <person name="Tang Y."/>
            <person name="Lv G."/>
            <person name="Zhou Y."/>
            <person name="Sun X."/>
            <person name="Brodelius P.E."/>
            <person name="Rose J.K.C."/>
            <person name="Tang K."/>
        </authorList>
    </citation>
    <scope>NUCLEOTIDE SEQUENCE [LARGE SCALE GENOMIC DNA]</scope>
    <source>
        <strain evidence="2">cv. Huhao1</strain>
        <tissue evidence="1">Leaf</tissue>
    </source>
</reference>
<sequence>MGQTYVTFLNPRPSPPVCKSVPSGRNWPEEHHVSVTIVSGALLANVCAVKEYDVVKACDRGVHGGYPGVATSSSHVPGRSAFEVKISVIGEEER</sequence>
<accession>A0A2U1QJY9</accession>
<dbReference type="AlphaFoldDB" id="A0A2U1QJY9"/>
<proteinExistence type="predicted"/>
<protein>
    <submittedName>
        <fullName evidence="1">Uncharacterized protein</fullName>
    </submittedName>
</protein>
<keyword evidence="2" id="KW-1185">Reference proteome</keyword>
<dbReference type="EMBL" id="PKPP01000073">
    <property type="protein sequence ID" value="PWA98292.1"/>
    <property type="molecule type" value="Genomic_DNA"/>
</dbReference>